<dbReference type="Pfam" id="PF13302">
    <property type="entry name" value="Acetyltransf_3"/>
    <property type="match status" value="1"/>
</dbReference>
<sequence length="204" mass="22409">MSTGASEALARPDTPSAGPRGAPVHIETNGYVLRSLSPADVTPRFAAWLNDAPLRDGLNLPPLDFSLERLRAFVASFNDLHHYFVGIFDRDQGALAGFYTLDVDLNHKVGNITTGLDPAFADRPVQAATIDAFLDHMFAFRDVDKIVARVLAGNRAMVEKLDASPRFHFEARLRQECLTASGERLDLMLFAAFRTEPKEDGIAP</sequence>
<accession>A0A2T4I8F1</accession>
<evidence type="ECO:0000256" key="1">
    <source>
        <dbReference type="SAM" id="MobiDB-lite"/>
    </source>
</evidence>
<evidence type="ECO:0000313" key="3">
    <source>
        <dbReference type="EMBL" id="PTD28007.1"/>
    </source>
</evidence>
<keyword evidence="3" id="KW-0808">Transferase</keyword>
<dbReference type="RefSeq" id="WP_107393553.1">
    <property type="nucleotide sequence ID" value="NZ_PHHF01000001.1"/>
</dbReference>
<protein>
    <submittedName>
        <fullName evidence="3">GNAT family N-acetyltransferase</fullName>
    </submittedName>
</protein>
<feature type="region of interest" description="Disordered" evidence="1">
    <location>
        <begin position="1"/>
        <end position="23"/>
    </location>
</feature>
<dbReference type="AlphaFoldDB" id="A0A2T4I8F1"/>
<comment type="caution">
    <text evidence="3">The sequence shown here is derived from an EMBL/GenBank/DDBJ whole genome shotgun (WGS) entry which is preliminary data.</text>
</comment>
<dbReference type="EMBL" id="PHHF01000001">
    <property type="protein sequence ID" value="PTD28007.1"/>
    <property type="molecule type" value="Genomic_DNA"/>
</dbReference>
<dbReference type="Gene3D" id="3.40.630.30">
    <property type="match status" value="1"/>
</dbReference>
<dbReference type="SUPFAM" id="SSF55729">
    <property type="entry name" value="Acyl-CoA N-acyltransferases (Nat)"/>
    <property type="match status" value="1"/>
</dbReference>
<dbReference type="Proteomes" id="UP000241206">
    <property type="component" value="Unassembled WGS sequence"/>
</dbReference>
<gene>
    <name evidence="3" type="ORF">CV103_00115</name>
</gene>
<organism evidence="3 4">
    <name type="scientific">Edaphosphingomonas fennica</name>
    <dbReference type="NCBI Taxonomy" id="114404"/>
    <lineage>
        <taxon>Bacteria</taxon>
        <taxon>Pseudomonadati</taxon>
        <taxon>Pseudomonadota</taxon>
        <taxon>Alphaproteobacteria</taxon>
        <taxon>Sphingomonadales</taxon>
        <taxon>Rhizorhabdaceae</taxon>
        <taxon>Edaphosphingomonas</taxon>
    </lineage>
</organism>
<proteinExistence type="predicted"/>
<dbReference type="InterPro" id="IPR016181">
    <property type="entry name" value="Acyl_CoA_acyltransferase"/>
</dbReference>
<keyword evidence="4" id="KW-1185">Reference proteome</keyword>
<evidence type="ECO:0000313" key="4">
    <source>
        <dbReference type="Proteomes" id="UP000241206"/>
    </source>
</evidence>
<evidence type="ECO:0000259" key="2">
    <source>
        <dbReference type="Pfam" id="PF13302"/>
    </source>
</evidence>
<feature type="domain" description="N-acetyltransferase" evidence="2">
    <location>
        <begin position="32"/>
        <end position="158"/>
    </location>
</feature>
<reference evidence="3 4" key="1">
    <citation type="submission" date="2017-11" db="EMBL/GenBank/DDBJ databases">
        <title>Sphingomonas oleivorans sp. nov., isolated from oil-contaminated soil.</title>
        <authorList>
            <person name="Wang L."/>
            <person name="Chen L."/>
        </authorList>
    </citation>
    <scope>NUCLEOTIDE SEQUENCE [LARGE SCALE GENOMIC DNA]</scope>
    <source>
        <strain evidence="3 4">K101</strain>
    </source>
</reference>
<dbReference type="InterPro" id="IPR000182">
    <property type="entry name" value="GNAT_dom"/>
</dbReference>
<name>A0A2T4I8F1_9SPHN</name>
<dbReference type="GO" id="GO:0016747">
    <property type="term" value="F:acyltransferase activity, transferring groups other than amino-acyl groups"/>
    <property type="evidence" value="ECO:0007669"/>
    <property type="project" value="InterPro"/>
</dbReference>